<evidence type="ECO:0000256" key="9">
    <source>
        <dbReference type="SAM" id="MobiDB-lite"/>
    </source>
</evidence>
<dbReference type="InterPro" id="IPR016818">
    <property type="entry name" value="NOSIP"/>
</dbReference>
<gene>
    <name evidence="11" type="ORF">FLONG3_7705</name>
</gene>
<accession>A0A395SBG5</accession>
<comment type="subcellular location">
    <subcellularLocation>
        <location evidence="1">Nucleus</location>
    </subcellularLocation>
</comment>
<keyword evidence="8" id="KW-0175">Coiled coil</keyword>
<dbReference type="SUPFAM" id="SSF57850">
    <property type="entry name" value="RING/U-box"/>
    <property type="match status" value="2"/>
</dbReference>
<dbReference type="InterPro" id="IPR017907">
    <property type="entry name" value="Znf_RING_CS"/>
</dbReference>
<comment type="similarity">
    <text evidence="2">Belongs to the NOSIP family.</text>
</comment>
<evidence type="ECO:0000313" key="11">
    <source>
        <dbReference type="EMBL" id="RGP69753.1"/>
    </source>
</evidence>
<keyword evidence="3" id="KW-0479">Metal-binding</keyword>
<keyword evidence="6" id="KW-0539">Nucleus</keyword>
<dbReference type="STRING" id="694270.A0A395SBG5"/>
<feature type="domain" description="RING-type" evidence="10">
    <location>
        <begin position="295"/>
        <end position="348"/>
    </location>
</feature>
<dbReference type="Proteomes" id="UP000266234">
    <property type="component" value="Unassembled WGS sequence"/>
</dbReference>
<evidence type="ECO:0000256" key="8">
    <source>
        <dbReference type="SAM" id="Coils"/>
    </source>
</evidence>
<dbReference type="InterPro" id="IPR031790">
    <property type="entry name" value="Znf-NOSIP"/>
</dbReference>
<keyword evidence="12" id="KW-1185">Reference proteome</keyword>
<reference evidence="11 12" key="1">
    <citation type="journal article" date="2018" name="PLoS Pathog.">
        <title>Evolution of structural diversity of trichothecenes, a family of toxins produced by plant pathogenic and entomopathogenic fungi.</title>
        <authorList>
            <person name="Proctor R.H."/>
            <person name="McCormick S.P."/>
            <person name="Kim H.S."/>
            <person name="Cardoza R.E."/>
            <person name="Stanley A.M."/>
            <person name="Lindo L."/>
            <person name="Kelly A."/>
            <person name="Brown D.W."/>
            <person name="Lee T."/>
            <person name="Vaughan M.M."/>
            <person name="Alexander N.J."/>
            <person name="Busman M."/>
            <person name="Gutierrez S."/>
        </authorList>
    </citation>
    <scope>NUCLEOTIDE SEQUENCE [LARGE SCALE GENOMIC DNA]</scope>
    <source>
        <strain evidence="11 12">NRRL 20695</strain>
    </source>
</reference>
<evidence type="ECO:0000256" key="3">
    <source>
        <dbReference type="ARBA" id="ARBA00022723"/>
    </source>
</evidence>
<dbReference type="AlphaFoldDB" id="A0A395SBG5"/>
<comment type="caution">
    <text evidence="11">The sequence shown here is derived from an EMBL/GenBank/DDBJ whole genome shotgun (WGS) entry which is preliminary data.</text>
</comment>
<dbReference type="GO" id="GO:0005634">
    <property type="term" value="C:nucleus"/>
    <property type="evidence" value="ECO:0007669"/>
    <property type="project" value="UniProtKB-SubCell"/>
</dbReference>
<dbReference type="EMBL" id="PXOG01000180">
    <property type="protein sequence ID" value="RGP69753.1"/>
    <property type="molecule type" value="Genomic_DNA"/>
</dbReference>
<evidence type="ECO:0000256" key="5">
    <source>
        <dbReference type="ARBA" id="ARBA00022833"/>
    </source>
</evidence>
<dbReference type="PROSITE" id="PS50089">
    <property type="entry name" value="ZF_RING_2"/>
    <property type="match status" value="1"/>
</dbReference>
<keyword evidence="4 7" id="KW-0863">Zinc-finger</keyword>
<dbReference type="InterPro" id="IPR027370">
    <property type="entry name" value="Znf-RING_euk"/>
</dbReference>
<dbReference type="PROSITE" id="PS00518">
    <property type="entry name" value="ZF_RING_1"/>
    <property type="match status" value="1"/>
</dbReference>
<dbReference type="PANTHER" id="PTHR13063">
    <property type="entry name" value="ENOS INTERACTING PROTEIN"/>
    <property type="match status" value="1"/>
</dbReference>
<feature type="compositionally biased region" description="Basic and acidic residues" evidence="9">
    <location>
        <begin position="217"/>
        <end position="227"/>
    </location>
</feature>
<evidence type="ECO:0000256" key="7">
    <source>
        <dbReference type="PROSITE-ProRule" id="PRU00175"/>
    </source>
</evidence>
<sequence length="396" mass="43459">MTAAEAMRHGRLGCRRNAETERTMMEAALDVTVKLLLELHIPIMVSAHSKRNTSRPVFTAHERALAKSHWSSSSARLHRDSFLPFGSCGLCLNIARDPVSCRRGDIFCRECALSNILAQKKDIKRTQKARAVADEEAAKLKAYEDEQEQARAVQDFELTQAGLDRKKKGHATKTSDEKPSAMADESNALALVPATKRKFELDQDELDRIAHEDKTKARKALEEEKAAKPHLPSFWTPSLTPDAQSSKLPPVTKKDKTVPTCPASSTENTHPITMQNLITINFTEEETPKGKQRACPSCLKMLTNASHPMMAKQCGHVLCHSCVKQFMVPPAKKPCAEDDPPLTCYVCDVPLTSKSQKQDVASGSSIPGLVALQSEGTGFSAHGGNTVERSSVAFQC</sequence>
<dbReference type="GO" id="GO:0061630">
    <property type="term" value="F:ubiquitin protein ligase activity"/>
    <property type="evidence" value="ECO:0007669"/>
    <property type="project" value="InterPro"/>
</dbReference>
<dbReference type="InterPro" id="IPR013083">
    <property type="entry name" value="Znf_RING/FYVE/PHD"/>
</dbReference>
<name>A0A395SBG5_9HYPO</name>
<dbReference type="Pfam" id="PF15906">
    <property type="entry name" value="zf-NOSIP"/>
    <property type="match status" value="1"/>
</dbReference>
<dbReference type="Pfam" id="PF13445">
    <property type="entry name" value="zf-RING_UBOX"/>
    <property type="match status" value="1"/>
</dbReference>
<feature type="compositionally biased region" description="Polar residues" evidence="9">
    <location>
        <begin position="235"/>
        <end position="247"/>
    </location>
</feature>
<evidence type="ECO:0000313" key="12">
    <source>
        <dbReference type="Proteomes" id="UP000266234"/>
    </source>
</evidence>
<feature type="coiled-coil region" evidence="8">
    <location>
        <begin position="126"/>
        <end position="153"/>
    </location>
</feature>
<protein>
    <submittedName>
        <fullName evidence="11">Nitric oxide synthase-interacting</fullName>
    </submittedName>
</protein>
<evidence type="ECO:0000259" key="10">
    <source>
        <dbReference type="PROSITE" id="PS50089"/>
    </source>
</evidence>
<evidence type="ECO:0000256" key="2">
    <source>
        <dbReference type="ARBA" id="ARBA00008126"/>
    </source>
</evidence>
<keyword evidence="5" id="KW-0862">Zinc</keyword>
<proteinExistence type="inferred from homology"/>
<dbReference type="GO" id="GO:0008270">
    <property type="term" value="F:zinc ion binding"/>
    <property type="evidence" value="ECO:0007669"/>
    <property type="project" value="UniProtKB-KW"/>
</dbReference>
<evidence type="ECO:0000256" key="6">
    <source>
        <dbReference type="ARBA" id="ARBA00023242"/>
    </source>
</evidence>
<feature type="region of interest" description="Disordered" evidence="9">
    <location>
        <begin position="156"/>
        <end position="185"/>
    </location>
</feature>
<organism evidence="11 12">
    <name type="scientific">Fusarium longipes</name>
    <dbReference type="NCBI Taxonomy" id="694270"/>
    <lineage>
        <taxon>Eukaryota</taxon>
        <taxon>Fungi</taxon>
        <taxon>Dikarya</taxon>
        <taxon>Ascomycota</taxon>
        <taxon>Pezizomycotina</taxon>
        <taxon>Sordariomycetes</taxon>
        <taxon>Hypocreomycetidae</taxon>
        <taxon>Hypocreales</taxon>
        <taxon>Nectriaceae</taxon>
        <taxon>Fusarium</taxon>
    </lineage>
</organism>
<dbReference type="OrthoDB" id="116827at2759"/>
<dbReference type="PANTHER" id="PTHR13063:SF10">
    <property type="entry name" value="NITRIC OXIDE SYNTHASE-INTERACTING PROTEIN"/>
    <property type="match status" value="1"/>
</dbReference>
<dbReference type="Gene3D" id="3.30.40.10">
    <property type="entry name" value="Zinc/RING finger domain, C3HC4 (zinc finger)"/>
    <property type="match status" value="2"/>
</dbReference>
<dbReference type="InterPro" id="IPR001841">
    <property type="entry name" value="Znf_RING"/>
</dbReference>
<evidence type="ECO:0000256" key="4">
    <source>
        <dbReference type="ARBA" id="ARBA00022771"/>
    </source>
</evidence>
<feature type="region of interest" description="Disordered" evidence="9">
    <location>
        <begin position="217"/>
        <end position="269"/>
    </location>
</feature>
<evidence type="ECO:0000256" key="1">
    <source>
        <dbReference type="ARBA" id="ARBA00004123"/>
    </source>
</evidence>